<reference evidence="2 3" key="1">
    <citation type="journal article" date="2015" name="Emerg. Microbes Infect.">
        <title>Characterization of 17 strains belonging to the Mycobacterium simiae complex and description of Mycobacterium paraense sp. nov.</title>
        <authorList>
            <person name="Fusco da Costa A.R."/>
            <person name="Fedrizzi T."/>
            <person name="Lopes M.L."/>
            <person name="Pecorari M."/>
            <person name="Oliveira da Costa W.L."/>
            <person name="Giacobazzi E."/>
            <person name="da Costa Bahia J.R."/>
            <person name="De Sanctis V."/>
            <person name="Batista Lima K.V."/>
            <person name="Bertorelli R."/>
            <person name="Grottola A."/>
            <person name="Fabio A."/>
            <person name="Mariottini A."/>
            <person name="Ferretti P."/>
            <person name="Di Leva F."/>
            <person name="Fregni Serpini G."/>
            <person name="Tagliazucchi S."/>
            <person name="Rumpianesi F."/>
            <person name="Jousson O."/>
            <person name="Segata N."/>
            <person name="Tortoli E."/>
        </authorList>
    </citation>
    <scope>NUCLEOTIDE SEQUENCE [LARGE SCALE GENOMIC DNA]</scope>
    <source>
        <strain evidence="2 3">IEC33</strain>
    </source>
</reference>
<dbReference type="STRING" id="767916.AWB91_08515"/>
<dbReference type="EMBL" id="LQPN01000050">
    <property type="protein sequence ID" value="ORW45556.1"/>
    <property type="molecule type" value="Genomic_DNA"/>
</dbReference>
<dbReference type="InterPro" id="IPR038332">
    <property type="entry name" value="PPE_sf"/>
</dbReference>
<dbReference type="Proteomes" id="UP000193285">
    <property type="component" value="Unassembled WGS sequence"/>
</dbReference>
<dbReference type="Pfam" id="PF00934">
    <property type="entry name" value="PE"/>
    <property type="match status" value="1"/>
</dbReference>
<evidence type="ECO:0000259" key="1">
    <source>
        <dbReference type="Pfam" id="PF00934"/>
    </source>
</evidence>
<dbReference type="Gene3D" id="1.10.287.850">
    <property type="entry name" value="HP0062-like domain"/>
    <property type="match status" value="1"/>
</dbReference>
<comment type="caution">
    <text evidence="2">The sequence shown here is derived from an EMBL/GenBank/DDBJ whole genome shotgun (WGS) entry which is preliminary data.</text>
</comment>
<proteinExistence type="predicted"/>
<accession>A0A1X2A975</accession>
<gene>
    <name evidence="2" type="ORF">AWB90_15285</name>
</gene>
<dbReference type="SUPFAM" id="SSF140459">
    <property type="entry name" value="PE/PPE dimer-like"/>
    <property type="match status" value="1"/>
</dbReference>
<evidence type="ECO:0000313" key="3">
    <source>
        <dbReference type="Proteomes" id="UP000193285"/>
    </source>
</evidence>
<dbReference type="RefSeq" id="WP_085245192.1">
    <property type="nucleotide sequence ID" value="NZ_LQPN01000050.1"/>
</dbReference>
<evidence type="ECO:0000313" key="2">
    <source>
        <dbReference type="EMBL" id="ORW45556.1"/>
    </source>
</evidence>
<organism evidence="2 3">
    <name type="scientific">Mycobacterium paraense</name>
    <dbReference type="NCBI Taxonomy" id="767916"/>
    <lineage>
        <taxon>Bacteria</taxon>
        <taxon>Bacillati</taxon>
        <taxon>Actinomycetota</taxon>
        <taxon>Actinomycetes</taxon>
        <taxon>Mycobacteriales</taxon>
        <taxon>Mycobacteriaceae</taxon>
        <taxon>Mycobacterium</taxon>
        <taxon>Mycobacterium simiae complex</taxon>
    </lineage>
</organism>
<dbReference type="InterPro" id="IPR000084">
    <property type="entry name" value="PE-PGRS_N"/>
</dbReference>
<sequence length="295" mass="29134">MIKRQFGSGAIAGCYDLPIAKCLGVTFSDYSVEGGIMSLLNIAPELVSAASGNLENLGTTLRNATAAAAGQTTAIAAPAADEVSAAVTALFGARGQEFQTLSAKAAAFHDEFVNLLNGGAAQYVGTEVANARQTVLNAVNTTGTGAAAASPAQTFSQNFGPVQVVISGGAGGVAESLILNGPFGQVGSLSLSGIPFAAPGGSGIGLAVNGTGSINTPLGPLTWLSATGSEYAGPGGFGANLGGLTPVGYQAISVTGNALGQITGGSFTTFGMEFFFQGSQFGVIPLFANLPPVIF</sequence>
<name>A0A1X2A975_9MYCO</name>
<dbReference type="AlphaFoldDB" id="A0A1X2A975"/>
<protein>
    <recommendedName>
        <fullName evidence="1">PE domain-containing protein</fullName>
    </recommendedName>
</protein>
<feature type="domain" description="PE" evidence="1">
    <location>
        <begin position="40"/>
        <end position="130"/>
    </location>
</feature>